<dbReference type="PANTHER" id="PTHR32063">
    <property type="match status" value="1"/>
</dbReference>
<feature type="transmembrane region" description="Helical" evidence="1">
    <location>
        <begin position="903"/>
        <end position="924"/>
    </location>
</feature>
<keyword evidence="1" id="KW-0812">Transmembrane</keyword>
<evidence type="ECO:0000313" key="3">
    <source>
        <dbReference type="Proteomes" id="UP000634530"/>
    </source>
</evidence>
<dbReference type="SUPFAM" id="SSF82714">
    <property type="entry name" value="Multidrug efflux transporter AcrB TolC docking domain, DN and DC subdomains"/>
    <property type="match status" value="2"/>
</dbReference>
<dbReference type="AlphaFoldDB" id="A0A9E6TUJ4"/>
<dbReference type="Gene3D" id="3.30.70.1440">
    <property type="entry name" value="Multidrug efflux transporter AcrB pore domain"/>
    <property type="match status" value="1"/>
</dbReference>
<dbReference type="SUPFAM" id="SSF82693">
    <property type="entry name" value="Multidrug efflux transporter AcrB pore domain, PN1, PN2, PC1 and PC2 subdomains"/>
    <property type="match status" value="2"/>
</dbReference>
<dbReference type="Gene3D" id="3.30.2090.10">
    <property type="entry name" value="Multidrug efflux transporter AcrB TolC docking domain, DN and DC subdomains"/>
    <property type="match status" value="2"/>
</dbReference>
<keyword evidence="3" id="KW-1185">Reference proteome</keyword>
<dbReference type="SUPFAM" id="SSF82866">
    <property type="entry name" value="Multidrug efflux transporter AcrB transmembrane domain"/>
    <property type="match status" value="2"/>
</dbReference>
<dbReference type="RefSeq" id="WP_186680154.1">
    <property type="nucleotide sequence ID" value="NZ_CP077093.1"/>
</dbReference>
<feature type="transmembrane region" description="Helical" evidence="1">
    <location>
        <begin position="333"/>
        <end position="352"/>
    </location>
</feature>
<feature type="transmembrane region" description="Helical" evidence="1">
    <location>
        <begin position="359"/>
        <end position="379"/>
    </location>
</feature>
<dbReference type="Gene3D" id="3.30.70.1320">
    <property type="entry name" value="Multidrug efflux transporter AcrB pore domain like"/>
    <property type="match status" value="1"/>
</dbReference>
<reference evidence="2 3" key="2">
    <citation type="journal article" date="2021" name="Microorganisms">
        <title>The Ever-Expanding Pseudomonas Genus: Description of 43 New Species and Partition of the Pseudomonas putida Group.</title>
        <authorList>
            <person name="Girard L."/>
            <person name="Lood C."/>
            <person name="Hofte M."/>
            <person name="Vandamme P."/>
            <person name="Rokni-Zadeh H."/>
            <person name="van Noort V."/>
            <person name="Lavigne R."/>
            <person name="De Mot R."/>
        </authorList>
    </citation>
    <scope>NUCLEOTIDE SEQUENCE [LARGE SCALE GENOMIC DNA]</scope>
    <source>
        <strain evidence="2 3">RW8P3</strain>
    </source>
</reference>
<dbReference type="Proteomes" id="UP000634530">
    <property type="component" value="Chromosome"/>
</dbReference>
<name>A0A9E6TUJ4_9PSED</name>
<organism evidence="2 3">
    <name type="scientific">Pseudomonas vanderleydeniana</name>
    <dbReference type="NCBI Taxonomy" id="2745495"/>
    <lineage>
        <taxon>Bacteria</taxon>
        <taxon>Pseudomonadati</taxon>
        <taxon>Pseudomonadota</taxon>
        <taxon>Gammaproteobacteria</taxon>
        <taxon>Pseudomonadales</taxon>
        <taxon>Pseudomonadaceae</taxon>
        <taxon>Pseudomonas</taxon>
    </lineage>
</organism>
<evidence type="ECO:0000313" key="2">
    <source>
        <dbReference type="EMBL" id="QXI30899.1"/>
    </source>
</evidence>
<dbReference type="InterPro" id="IPR027463">
    <property type="entry name" value="AcrB_DN_DC_subdom"/>
</dbReference>
<gene>
    <name evidence="2" type="ORF">HU752_013550</name>
</gene>
<dbReference type="GO" id="GO:0005886">
    <property type="term" value="C:plasma membrane"/>
    <property type="evidence" value="ECO:0007669"/>
    <property type="project" value="TreeGrafter"/>
</dbReference>
<feature type="transmembrane region" description="Helical" evidence="1">
    <location>
        <begin position="957"/>
        <end position="974"/>
    </location>
</feature>
<feature type="transmembrane region" description="Helical" evidence="1">
    <location>
        <begin position="12"/>
        <end position="32"/>
    </location>
</feature>
<keyword evidence="1" id="KW-0472">Membrane</keyword>
<proteinExistence type="predicted"/>
<feature type="transmembrane region" description="Helical" evidence="1">
    <location>
        <begin position="461"/>
        <end position="488"/>
    </location>
</feature>
<dbReference type="PRINTS" id="PR00702">
    <property type="entry name" value="ACRIFLAVINRP"/>
</dbReference>
<accession>A0A9E6TUJ4</accession>
<dbReference type="PANTHER" id="PTHR32063:SF18">
    <property type="entry name" value="CATION EFFLUX SYSTEM PROTEIN"/>
    <property type="match status" value="1"/>
</dbReference>
<dbReference type="GO" id="GO:0042910">
    <property type="term" value="F:xenobiotic transmembrane transporter activity"/>
    <property type="evidence" value="ECO:0007669"/>
    <property type="project" value="TreeGrafter"/>
</dbReference>
<feature type="transmembrane region" description="Helical" evidence="1">
    <location>
        <begin position="429"/>
        <end position="449"/>
    </location>
</feature>
<dbReference type="Gene3D" id="1.20.1640.10">
    <property type="entry name" value="Multidrug efflux transporter AcrB transmembrane domain"/>
    <property type="match status" value="2"/>
</dbReference>
<feature type="transmembrane region" description="Helical" evidence="1">
    <location>
        <begin position="385"/>
        <end position="408"/>
    </location>
</feature>
<dbReference type="Gene3D" id="3.30.70.1430">
    <property type="entry name" value="Multidrug efflux transporter AcrB pore domain"/>
    <property type="match status" value="2"/>
</dbReference>
<dbReference type="EMBL" id="CP077093">
    <property type="protein sequence ID" value="QXI30899.1"/>
    <property type="molecule type" value="Genomic_DNA"/>
</dbReference>
<sequence length="1018" mass="110699">MNLTRNAITSSRLTFAIALMMLLGGILSFLNFPSQEEPSITVRDAMVMAAMDGLSTEQTERLLAQPLENKLRELPEIKTIQTTVRPGKVYTQITAYDTVKNLPAVWQRARNKINEASANFPAGAEHAQIDDDFGSVAVATIAVTAPGFTTWEMRRPVEELSNQLRDLNGVDRVSLIGLPSEQLYVELDSERLSRSGLSPSQIGEQLRKRNAVLGGGTPVVGGQNISIQITGNLRNAEDVSQFQIALPEGGSLPLGSLAKVHSEPKTPPDNAAIYQGQDAVVIAVSMTSGQSIEAFGAALRERLATLEKELPAGFNLHEVTFQADVVHHAMDRMHHVLLETILSVMAVVVLFLGWRTGMVVGAIVPLTIFATLIAMRFLGIQLQTVSIAAIILALGLLVDNGIVIAEDIERRLHAGEDRRRACEEAGRTLALPLLTSSLVIVLAFSPFFLGKTSTNEYLQSLAVVLALNLLGSWVLSLTVTPLLCYFFAKEPAQTEAQGAETETRFYRTYRSLISSLLDHKVTFIASMLVLLGVAVVTIMNVPYDFLPKSDRKQFQIPMSLEPGTDSRKTLQRVRDISNWLEQHPHITQSIGYVADGGPRIVLGLNPPQPGPEVAYFTVSVDAEADIDQIIAEVGSHLSTHYPDMQAQPQRFSLGSTETGVATYRISGPDTGELRKIADQIADTLRSLPGTVNVKDNWGPSISRLVVKVNQQKAELNGINREDIARALQLRNGGMQASIVYDGSTPIPVVIKDATKGATSMSLEGTWVYPETGAKPVQLSSIAQIDVAFEPALMMRRDKVRSITVTGSNPALTATSIVEQLAPQIEALQLPTGYRIELGGEIEDAADTNDALLMYMPHAFVAMLLLFIWQFNSMRKLAIILLSVPFALIGVSLALVLTGYPFSFMATFGVLSLAGIIVNNAVLLLERIEVERQNGHSIKVATVNAAVKRLRPIVMTKLTCITGLVPLLLFGGSLWEGMAISMIGGLALGTLITLGLIPLLYDLLFSTLPEWFGRRRRTA</sequence>
<dbReference type="KEGG" id="pvw:HU752_013550"/>
<feature type="transmembrane region" description="Helical" evidence="1">
    <location>
        <begin position="980"/>
        <end position="1004"/>
    </location>
</feature>
<evidence type="ECO:0000256" key="1">
    <source>
        <dbReference type="SAM" id="Phobius"/>
    </source>
</evidence>
<reference evidence="2 3" key="1">
    <citation type="journal article" date="2020" name="Microorganisms">
        <title>Reliable Identification of Environmental Pseudomonas Isolates Using the rpoD Gene.</title>
        <authorList>
            <consortium name="The Broad Institute Genome Sequencing Platform"/>
            <person name="Girard L."/>
            <person name="Lood C."/>
            <person name="Rokni-Zadeh H."/>
            <person name="van Noort V."/>
            <person name="Lavigne R."/>
            <person name="De Mot R."/>
        </authorList>
    </citation>
    <scope>NUCLEOTIDE SEQUENCE [LARGE SCALE GENOMIC DNA]</scope>
    <source>
        <strain evidence="2 3">RW8P3</strain>
    </source>
</reference>
<dbReference type="Pfam" id="PF00873">
    <property type="entry name" value="ACR_tran"/>
    <property type="match status" value="1"/>
</dbReference>
<feature type="transmembrane region" description="Helical" evidence="1">
    <location>
        <begin position="877"/>
        <end position="897"/>
    </location>
</feature>
<feature type="transmembrane region" description="Helical" evidence="1">
    <location>
        <begin position="851"/>
        <end position="870"/>
    </location>
</feature>
<feature type="transmembrane region" description="Helical" evidence="1">
    <location>
        <begin position="521"/>
        <end position="543"/>
    </location>
</feature>
<keyword evidence="1" id="KW-1133">Transmembrane helix</keyword>
<dbReference type="InterPro" id="IPR001036">
    <property type="entry name" value="Acrflvin-R"/>
</dbReference>
<protein>
    <submittedName>
        <fullName evidence="2">Efflux RND transporter permease subunit</fullName>
    </submittedName>
</protein>